<dbReference type="KEGG" id="gaw:V144x_32420"/>
<protein>
    <recommendedName>
        <fullName evidence="3">DUF1573 domain-containing protein</fullName>
    </recommendedName>
</protein>
<dbReference type="AlphaFoldDB" id="A0A517VXM5"/>
<sequence length="344" mass="38389">MLVDIPSTYQKYFLVLFIFSLSCSSSKDNFSCQIIGGPSQSIGPVYSSNPFEWFLTLKNTGSSPILLSKQIKTSCQCTKAFVLDDRVMPGKVTHIKLLIHPSQSVRDQLITLSIPFLEPQTIPPISCKLTFKFVKRWTITPKAFSLTGAPGTVSEDACIVKSHSSEHRLRVTSITGLPDFITTKLQSRHLASDDSEELSISFICKFPAEPISQRYSVFIHTNDEKKPKEKIDLVVESKSIIYSNPPSIFVSFRDIQQGDKEVTRLDLTTQDGYLIENISVNETSNISLDTQKVKDNNFLVDVAVDPQNLSKGIHRYHLSAIARSGNKKPLTLDVPIIVVIPPEN</sequence>
<organism evidence="1 2">
    <name type="scientific">Gimesia aquarii</name>
    <dbReference type="NCBI Taxonomy" id="2527964"/>
    <lineage>
        <taxon>Bacteria</taxon>
        <taxon>Pseudomonadati</taxon>
        <taxon>Planctomycetota</taxon>
        <taxon>Planctomycetia</taxon>
        <taxon>Planctomycetales</taxon>
        <taxon>Planctomycetaceae</taxon>
        <taxon>Gimesia</taxon>
    </lineage>
</organism>
<dbReference type="RefSeq" id="WP_144986058.1">
    <property type="nucleotide sequence ID" value="NZ_CP037920.1"/>
</dbReference>
<accession>A0A517VXM5</accession>
<dbReference type="Proteomes" id="UP000318704">
    <property type="component" value="Chromosome"/>
</dbReference>
<dbReference type="Pfam" id="PF07610">
    <property type="entry name" value="DUF1573"/>
    <property type="match status" value="1"/>
</dbReference>
<evidence type="ECO:0000313" key="1">
    <source>
        <dbReference type="EMBL" id="QDT97760.1"/>
    </source>
</evidence>
<dbReference type="InterPro" id="IPR011467">
    <property type="entry name" value="DUF1573"/>
</dbReference>
<evidence type="ECO:0000313" key="2">
    <source>
        <dbReference type="Proteomes" id="UP000318704"/>
    </source>
</evidence>
<reference evidence="1 2" key="1">
    <citation type="submission" date="2019-03" db="EMBL/GenBank/DDBJ databases">
        <title>Deep-cultivation of Planctomycetes and their phenomic and genomic characterization uncovers novel biology.</title>
        <authorList>
            <person name="Wiegand S."/>
            <person name="Jogler M."/>
            <person name="Boedeker C."/>
            <person name="Pinto D."/>
            <person name="Vollmers J."/>
            <person name="Rivas-Marin E."/>
            <person name="Kohn T."/>
            <person name="Peeters S.H."/>
            <person name="Heuer A."/>
            <person name="Rast P."/>
            <person name="Oberbeckmann S."/>
            <person name="Bunk B."/>
            <person name="Jeske O."/>
            <person name="Meyerdierks A."/>
            <person name="Storesund J.E."/>
            <person name="Kallscheuer N."/>
            <person name="Luecker S."/>
            <person name="Lage O.M."/>
            <person name="Pohl T."/>
            <person name="Merkel B.J."/>
            <person name="Hornburger P."/>
            <person name="Mueller R.-W."/>
            <person name="Bruemmer F."/>
            <person name="Labrenz M."/>
            <person name="Spormann A.M."/>
            <person name="Op den Camp H."/>
            <person name="Overmann J."/>
            <person name="Amann R."/>
            <person name="Jetten M.S.M."/>
            <person name="Mascher T."/>
            <person name="Medema M.H."/>
            <person name="Devos D.P."/>
            <person name="Kaster A.-K."/>
            <person name="Ovreas L."/>
            <person name="Rohde M."/>
            <person name="Galperin M.Y."/>
            <person name="Jogler C."/>
        </authorList>
    </citation>
    <scope>NUCLEOTIDE SEQUENCE [LARGE SCALE GENOMIC DNA]</scope>
    <source>
        <strain evidence="1 2">V144</strain>
    </source>
</reference>
<dbReference type="EMBL" id="CP037920">
    <property type="protein sequence ID" value="QDT97760.1"/>
    <property type="molecule type" value="Genomic_DNA"/>
</dbReference>
<name>A0A517VXM5_9PLAN</name>
<proteinExistence type="predicted"/>
<gene>
    <name evidence="1" type="ORF">V144x_32420</name>
</gene>
<evidence type="ECO:0008006" key="3">
    <source>
        <dbReference type="Google" id="ProtNLM"/>
    </source>
</evidence>